<sequence>MRDMEICNKESAEFCQDRIYAVAFQESDFYCAERYSHR</sequence>
<organism evidence="1 2">
    <name type="scientific">Desulfonema magnum</name>
    <dbReference type="NCBI Taxonomy" id="45655"/>
    <lineage>
        <taxon>Bacteria</taxon>
        <taxon>Pseudomonadati</taxon>
        <taxon>Thermodesulfobacteriota</taxon>
        <taxon>Desulfobacteria</taxon>
        <taxon>Desulfobacterales</taxon>
        <taxon>Desulfococcaceae</taxon>
        <taxon>Desulfonema</taxon>
    </lineage>
</organism>
<evidence type="ECO:0000313" key="1">
    <source>
        <dbReference type="EMBL" id="QTA90902.1"/>
    </source>
</evidence>
<dbReference type="KEGG" id="dmm:dnm_069640"/>
<reference evidence="1" key="1">
    <citation type="journal article" date="2021" name="Microb. Physiol.">
        <title>Proteogenomic Insights into the Physiology of Marine, Sulfate-Reducing, Filamentous Desulfonema limicola and Desulfonema magnum.</title>
        <authorList>
            <person name="Schnaars V."/>
            <person name="Wohlbrand L."/>
            <person name="Scheve S."/>
            <person name="Hinrichs C."/>
            <person name="Reinhardt R."/>
            <person name="Rabus R."/>
        </authorList>
    </citation>
    <scope>NUCLEOTIDE SEQUENCE</scope>
    <source>
        <strain evidence="1">4be13</strain>
    </source>
</reference>
<dbReference type="AlphaFoldDB" id="A0A975BSZ8"/>
<dbReference type="Proteomes" id="UP000663722">
    <property type="component" value="Chromosome"/>
</dbReference>
<accession>A0A975BSZ8</accession>
<protein>
    <submittedName>
        <fullName evidence="1">Uncharacterized protein</fullName>
    </submittedName>
</protein>
<keyword evidence="2" id="KW-1185">Reference proteome</keyword>
<name>A0A975BSZ8_9BACT</name>
<evidence type="ECO:0000313" key="2">
    <source>
        <dbReference type="Proteomes" id="UP000663722"/>
    </source>
</evidence>
<proteinExistence type="predicted"/>
<dbReference type="EMBL" id="CP061800">
    <property type="protein sequence ID" value="QTA90902.1"/>
    <property type="molecule type" value="Genomic_DNA"/>
</dbReference>
<gene>
    <name evidence="1" type="ORF">dnm_069640</name>
</gene>